<dbReference type="RefSeq" id="WP_234866535.1">
    <property type="nucleotide sequence ID" value="NZ_JAKEVY010000003.1"/>
</dbReference>
<protein>
    <submittedName>
        <fullName evidence="8">RagB/SusD family nutrient uptake outer membrane protein</fullName>
    </submittedName>
</protein>
<accession>A0ABS9BJS9</accession>
<evidence type="ECO:0000313" key="8">
    <source>
        <dbReference type="EMBL" id="MCF1715585.1"/>
    </source>
</evidence>
<proteinExistence type="inferred from homology"/>
<evidence type="ECO:0000259" key="7">
    <source>
        <dbReference type="Pfam" id="PF14322"/>
    </source>
</evidence>
<gene>
    <name evidence="8" type="ORF">L0U88_13190</name>
</gene>
<dbReference type="InterPro" id="IPR011990">
    <property type="entry name" value="TPR-like_helical_dom_sf"/>
</dbReference>
<dbReference type="PROSITE" id="PS51257">
    <property type="entry name" value="PROKAR_LIPOPROTEIN"/>
    <property type="match status" value="1"/>
</dbReference>
<dbReference type="Pfam" id="PF07980">
    <property type="entry name" value="SusD_RagB"/>
    <property type="match status" value="1"/>
</dbReference>
<keyword evidence="5" id="KW-0998">Cell outer membrane</keyword>
<dbReference type="SUPFAM" id="SSF48452">
    <property type="entry name" value="TPR-like"/>
    <property type="match status" value="1"/>
</dbReference>
<evidence type="ECO:0000256" key="5">
    <source>
        <dbReference type="ARBA" id="ARBA00023237"/>
    </source>
</evidence>
<reference evidence="8 9" key="1">
    <citation type="submission" date="2022-01" db="EMBL/GenBank/DDBJ databases">
        <title>Flavihumibacter sp. nov., isolated from sediment of a river.</title>
        <authorList>
            <person name="Liu H."/>
        </authorList>
    </citation>
    <scope>NUCLEOTIDE SEQUENCE [LARGE SCALE GENOMIC DNA]</scope>
    <source>
        <strain evidence="8 9">RY-1</strain>
    </source>
</reference>
<evidence type="ECO:0000256" key="3">
    <source>
        <dbReference type="ARBA" id="ARBA00022729"/>
    </source>
</evidence>
<dbReference type="Pfam" id="PF14322">
    <property type="entry name" value="SusD-like_3"/>
    <property type="match status" value="1"/>
</dbReference>
<comment type="subcellular location">
    <subcellularLocation>
        <location evidence="1">Cell outer membrane</location>
    </subcellularLocation>
</comment>
<organism evidence="8 9">
    <name type="scientific">Flavihumibacter fluminis</name>
    <dbReference type="NCBI Taxonomy" id="2909236"/>
    <lineage>
        <taxon>Bacteria</taxon>
        <taxon>Pseudomonadati</taxon>
        <taxon>Bacteroidota</taxon>
        <taxon>Chitinophagia</taxon>
        <taxon>Chitinophagales</taxon>
        <taxon>Chitinophagaceae</taxon>
        <taxon>Flavihumibacter</taxon>
    </lineage>
</organism>
<evidence type="ECO:0000256" key="2">
    <source>
        <dbReference type="ARBA" id="ARBA00006275"/>
    </source>
</evidence>
<evidence type="ECO:0000313" key="9">
    <source>
        <dbReference type="Proteomes" id="UP001200145"/>
    </source>
</evidence>
<dbReference type="EMBL" id="JAKEVY010000003">
    <property type="protein sequence ID" value="MCF1715585.1"/>
    <property type="molecule type" value="Genomic_DNA"/>
</dbReference>
<comment type="similarity">
    <text evidence="2">Belongs to the SusD family.</text>
</comment>
<feature type="domain" description="SusD-like N-terminal" evidence="7">
    <location>
        <begin position="24"/>
        <end position="220"/>
    </location>
</feature>
<evidence type="ECO:0000256" key="4">
    <source>
        <dbReference type="ARBA" id="ARBA00023136"/>
    </source>
</evidence>
<sequence length="626" mass="69965">MKNGKIITTIALAVLVTAGACKKDFLNTEPQNEFSSESTWTDGPLAQAFVFNVYSYLGYGGFEEQMLAAYTDEAMFTHAGRNINTFTEGAETPSNPAWFSGTYSWNTMYEAIRDANIAINRLPGASFDDQPLKDRLLGEAYFLRGYYYQQLMRFYGGVPLVKRPYGLNEDYSIERSSFEATVASIVSDLDSAALLLDGKPVTPGRASKLSAMALKSRVLLYAASDLHDANTAKSKSATLSSFSNIELVAYNGGDRTARWQAAKNAAKAVIDAGTGYKLDLTAPVSAEEGKNNYVSLSMGGGSKAAEADAAAAAELIFFRTLSGLYTQESNWPLGGLHFGINNGPNGYHNWGGNTPIQQLVDDYEMMDGSKFDWNDPDHKADPYTGRDPRFYATVLYDGAPWKPRPSDVIGLDPVSQIQTGYYNNGSGTINGIDTRASSVENWNGSRTHYYNRKFIDPNPALPDNQSNFQLVPWPFVRYTEVVLNYIEACIALGEEAEARAWLNKIRFRAGMPAVTDAGQDLVNRYRNERRVELAFEEHRYHDARRWMIASETVGRGIKSIIVNGTLKSGATPHIPYRHDKSRYNYTYTVVDNNENERRKWDDKMYYRPILRDEMNRNDKLIQNPGY</sequence>
<dbReference type="Gene3D" id="1.25.40.390">
    <property type="match status" value="1"/>
</dbReference>
<dbReference type="InterPro" id="IPR012944">
    <property type="entry name" value="SusD_RagB_dom"/>
</dbReference>
<comment type="caution">
    <text evidence="8">The sequence shown here is derived from an EMBL/GenBank/DDBJ whole genome shotgun (WGS) entry which is preliminary data.</text>
</comment>
<keyword evidence="4" id="KW-0472">Membrane</keyword>
<dbReference type="Proteomes" id="UP001200145">
    <property type="component" value="Unassembled WGS sequence"/>
</dbReference>
<keyword evidence="3" id="KW-0732">Signal</keyword>
<evidence type="ECO:0000259" key="6">
    <source>
        <dbReference type="Pfam" id="PF07980"/>
    </source>
</evidence>
<feature type="domain" description="RagB/SusD" evidence="6">
    <location>
        <begin position="314"/>
        <end position="626"/>
    </location>
</feature>
<evidence type="ECO:0000256" key="1">
    <source>
        <dbReference type="ARBA" id="ARBA00004442"/>
    </source>
</evidence>
<keyword evidence="9" id="KW-1185">Reference proteome</keyword>
<dbReference type="InterPro" id="IPR033985">
    <property type="entry name" value="SusD-like_N"/>
</dbReference>
<name>A0ABS9BJS9_9BACT</name>